<gene>
    <name evidence="1" type="ORF">BJ971_005455</name>
</gene>
<protein>
    <submittedName>
        <fullName evidence="1">Uncharacterized protein</fullName>
    </submittedName>
</protein>
<sequence>MVKENLSLVQASMTALMEPSARGAYESILSRSTPKVIQHRAEAQKRQSFIHSRRHCRRLPELL</sequence>
<accession>A0A7W7MST8</accession>
<reference evidence="1 2" key="1">
    <citation type="submission" date="2020-08" db="EMBL/GenBank/DDBJ databases">
        <title>Sequencing the genomes of 1000 actinobacteria strains.</title>
        <authorList>
            <person name="Klenk H.-P."/>
        </authorList>
    </citation>
    <scope>NUCLEOTIDE SEQUENCE [LARGE SCALE GENOMIC DNA]</scope>
    <source>
        <strain evidence="1 2">DSM 43149</strain>
    </source>
</reference>
<dbReference type="Proteomes" id="UP000578112">
    <property type="component" value="Unassembled WGS sequence"/>
</dbReference>
<evidence type="ECO:0000313" key="2">
    <source>
        <dbReference type="Proteomes" id="UP000578112"/>
    </source>
</evidence>
<dbReference type="AlphaFoldDB" id="A0A7W7MST8"/>
<keyword evidence="2" id="KW-1185">Reference proteome</keyword>
<name>A0A7W7MST8_9ACTN</name>
<dbReference type="RefSeq" id="WP_184996033.1">
    <property type="nucleotide sequence ID" value="NZ_BOMK01000026.1"/>
</dbReference>
<comment type="caution">
    <text evidence="1">The sequence shown here is derived from an EMBL/GenBank/DDBJ whole genome shotgun (WGS) entry which is preliminary data.</text>
</comment>
<proteinExistence type="predicted"/>
<organism evidence="1 2">
    <name type="scientific">Actinoplanes digitatis</name>
    <dbReference type="NCBI Taxonomy" id="1868"/>
    <lineage>
        <taxon>Bacteria</taxon>
        <taxon>Bacillati</taxon>
        <taxon>Actinomycetota</taxon>
        <taxon>Actinomycetes</taxon>
        <taxon>Micromonosporales</taxon>
        <taxon>Micromonosporaceae</taxon>
        <taxon>Actinoplanes</taxon>
    </lineage>
</organism>
<dbReference type="EMBL" id="JACHNH010000001">
    <property type="protein sequence ID" value="MBB4764899.1"/>
    <property type="molecule type" value="Genomic_DNA"/>
</dbReference>
<evidence type="ECO:0000313" key="1">
    <source>
        <dbReference type="EMBL" id="MBB4764899.1"/>
    </source>
</evidence>